<evidence type="ECO:0000313" key="2">
    <source>
        <dbReference type="EMBL" id="KAK2104734.1"/>
    </source>
</evidence>
<name>A0ABQ9V5S9_SAGOE</name>
<sequence>TAFHRQPTTRGASLYRSAVASHSQHPGNDQNRCLVHALRDAQNPSSPPGAAHLTPV</sequence>
<evidence type="ECO:0000313" key="3">
    <source>
        <dbReference type="Proteomes" id="UP001266305"/>
    </source>
</evidence>
<accession>A0ABQ9V5S9</accession>
<reference evidence="2 3" key="1">
    <citation type="submission" date="2023-05" db="EMBL/GenBank/DDBJ databases">
        <title>B98-5 Cell Line De Novo Hybrid Assembly: An Optical Mapping Approach.</title>
        <authorList>
            <person name="Kananen K."/>
            <person name="Auerbach J.A."/>
            <person name="Kautto E."/>
            <person name="Blachly J.S."/>
        </authorList>
    </citation>
    <scope>NUCLEOTIDE SEQUENCE [LARGE SCALE GENOMIC DNA]</scope>
    <source>
        <strain evidence="2">B95-8</strain>
        <tissue evidence="2">Cell line</tissue>
    </source>
</reference>
<gene>
    <name evidence="2" type="ORF">P7K49_018590</name>
</gene>
<dbReference type="Proteomes" id="UP001266305">
    <property type="component" value="Unassembled WGS sequence"/>
</dbReference>
<dbReference type="EMBL" id="JASSZA010000008">
    <property type="protein sequence ID" value="KAK2104734.1"/>
    <property type="molecule type" value="Genomic_DNA"/>
</dbReference>
<proteinExistence type="predicted"/>
<feature type="compositionally biased region" description="Polar residues" evidence="1">
    <location>
        <begin position="20"/>
        <end position="30"/>
    </location>
</feature>
<feature type="region of interest" description="Disordered" evidence="1">
    <location>
        <begin position="1"/>
        <end position="30"/>
    </location>
</feature>
<keyword evidence="3" id="KW-1185">Reference proteome</keyword>
<protein>
    <submittedName>
        <fullName evidence="2">Uncharacterized protein</fullName>
    </submittedName>
</protein>
<evidence type="ECO:0000256" key="1">
    <source>
        <dbReference type="SAM" id="MobiDB-lite"/>
    </source>
</evidence>
<feature type="non-terminal residue" evidence="2">
    <location>
        <position position="1"/>
    </location>
</feature>
<comment type="caution">
    <text evidence="2">The sequence shown here is derived from an EMBL/GenBank/DDBJ whole genome shotgun (WGS) entry which is preliminary data.</text>
</comment>
<organism evidence="2 3">
    <name type="scientific">Saguinus oedipus</name>
    <name type="common">Cotton-top tamarin</name>
    <name type="synonym">Oedipomidas oedipus</name>
    <dbReference type="NCBI Taxonomy" id="9490"/>
    <lineage>
        <taxon>Eukaryota</taxon>
        <taxon>Metazoa</taxon>
        <taxon>Chordata</taxon>
        <taxon>Craniata</taxon>
        <taxon>Vertebrata</taxon>
        <taxon>Euteleostomi</taxon>
        <taxon>Mammalia</taxon>
        <taxon>Eutheria</taxon>
        <taxon>Euarchontoglires</taxon>
        <taxon>Primates</taxon>
        <taxon>Haplorrhini</taxon>
        <taxon>Platyrrhini</taxon>
        <taxon>Cebidae</taxon>
        <taxon>Callitrichinae</taxon>
        <taxon>Saguinus</taxon>
    </lineage>
</organism>
<feature type="compositionally biased region" description="Polar residues" evidence="1">
    <location>
        <begin position="1"/>
        <end position="11"/>
    </location>
</feature>